<dbReference type="InterPro" id="IPR001474">
    <property type="entry name" value="GTP_CycHdrlase_I"/>
</dbReference>
<dbReference type="GO" id="GO:0003934">
    <property type="term" value="F:GTP cyclohydrolase I activity"/>
    <property type="evidence" value="ECO:0007669"/>
    <property type="project" value="InterPro"/>
</dbReference>
<reference evidence="1" key="1">
    <citation type="journal article" date="2023" name="Nat. Commun.">
        <title>Diploid and tetraploid genomes of Acorus and the evolution of monocots.</title>
        <authorList>
            <person name="Ma L."/>
            <person name="Liu K.W."/>
            <person name="Li Z."/>
            <person name="Hsiao Y.Y."/>
            <person name="Qi Y."/>
            <person name="Fu T."/>
            <person name="Tang G.D."/>
            <person name="Zhang D."/>
            <person name="Sun W.H."/>
            <person name="Liu D.K."/>
            <person name="Li Y."/>
            <person name="Chen G.Z."/>
            <person name="Liu X.D."/>
            <person name="Liao X.Y."/>
            <person name="Jiang Y.T."/>
            <person name="Yu X."/>
            <person name="Hao Y."/>
            <person name="Huang J."/>
            <person name="Zhao X.W."/>
            <person name="Ke S."/>
            <person name="Chen Y.Y."/>
            <person name="Wu W.L."/>
            <person name="Hsu J.L."/>
            <person name="Lin Y.F."/>
            <person name="Huang M.D."/>
            <person name="Li C.Y."/>
            <person name="Huang L."/>
            <person name="Wang Z.W."/>
            <person name="Zhao X."/>
            <person name="Zhong W.Y."/>
            <person name="Peng D.H."/>
            <person name="Ahmad S."/>
            <person name="Lan S."/>
            <person name="Zhang J.S."/>
            <person name="Tsai W.C."/>
            <person name="Van de Peer Y."/>
            <person name="Liu Z.J."/>
        </authorList>
    </citation>
    <scope>NUCLEOTIDE SEQUENCE</scope>
    <source>
        <strain evidence="1">SCP</strain>
    </source>
</reference>
<dbReference type="EMBL" id="JAUJYN010000009">
    <property type="protein sequence ID" value="KAK1264262.1"/>
    <property type="molecule type" value="Genomic_DNA"/>
</dbReference>
<reference evidence="1" key="2">
    <citation type="submission" date="2023-06" db="EMBL/GenBank/DDBJ databases">
        <authorList>
            <person name="Ma L."/>
            <person name="Liu K.-W."/>
            <person name="Li Z."/>
            <person name="Hsiao Y.-Y."/>
            <person name="Qi Y."/>
            <person name="Fu T."/>
            <person name="Tang G."/>
            <person name="Zhang D."/>
            <person name="Sun W.-H."/>
            <person name="Liu D.-K."/>
            <person name="Li Y."/>
            <person name="Chen G.-Z."/>
            <person name="Liu X.-D."/>
            <person name="Liao X.-Y."/>
            <person name="Jiang Y.-T."/>
            <person name="Yu X."/>
            <person name="Hao Y."/>
            <person name="Huang J."/>
            <person name="Zhao X.-W."/>
            <person name="Ke S."/>
            <person name="Chen Y.-Y."/>
            <person name="Wu W.-L."/>
            <person name="Hsu J.-L."/>
            <person name="Lin Y.-F."/>
            <person name="Huang M.-D."/>
            <person name="Li C.-Y."/>
            <person name="Huang L."/>
            <person name="Wang Z.-W."/>
            <person name="Zhao X."/>
            <person name="Zhong W.-Y."/>
            <person name="Peng D.-H."/>
            <person name="Ahmad S."/>
            <person name="Lan S."/>
            <person name="Zhang J.-S."/>
            <person name="Tsai W.-C."/>
            <person name="Van De Peer Y."/>
            <person name="Liu Z.-J."/>
        </authorList>
    </citation>
    <scope>NUCLEOTIDE SEQUENCE</scope>
    <source>
        <strain evidence="1">SCP</strain>
        <tissue evidence="1">Leaves</tissue>
    </source>
</reference>
<dbReference type="PANTHER" id="PTHR11109:SF7">
    <property type="entry name" value="GTP CYCLOHYDROLASE 1"/>
    <property type="match status" value="1"/>
</dbReference>
<gene>
    <name evidence="1" type="ORF">QJS04_geneDACA009327</name>
</gene>
<dbReference type="AlphaFoldDB" id="A0AAV9AJU3"/>
<name>A0AAV9AJU3_ACOGR</name>
<dbReference type="Proteomes" id="UP001179952">
    <property type="component" value="Unassembled WGS sequence"/>
</dbReference>
<keyword evidence="2" id="KW-1185">Reference proteome</keyword>
<dbReference type="GO" id="GO:0006729">
    <property type="term" value="P:tetrahydrobiopterin biosynthetic process"/>
    <property type="evidence" value="ECO:0007669"/>
    <property type="project" value="TreeGrafter"/>
</dbReference>
<evidence type="ECO:0000313" key="1">
    <source>
        <dbReference type="EMBL" id="KAK1264262.1"/>
    </source>
</evidence>
<evidence type="ECO:0000313" key="2">
    <source>
        <dbReference type="Proteomes" id="UP001179952"/>
    </source>
</evidence>
<dbReference type="GO" id="GO:0005525">
    <property type="term" value="F:GTP binding"/>
    <property type="evidence" value="ECO:0007669"/>
    <property type="project" value="TreeGrafter"/>
</dbReference>
<sequence length="129" mass="14669">MTDLLVWSQGLDGNVWDFIGYRQKPEDIIQEALFPEASLEGYRKKPEDFIQEALFSEASLEGGTSHPLGKSMHVAVRDTVLFSYYESCYLPFKVECHIGSSLQNNESWASTSFLESQKSLPKDYKIHKG</sequence>
<comment type="caution">
    <text evidence="1">The sequence shown here is derived from an EMBL/GenBank/DDBJ whole genome shotgun (WGS) entry which is preliminary data.</text>
</comment>
<protein>
    <submittedName>
        <fullName evidence="1">Uncharacterized protein</fullName>
    </submittedName>
</protein>
<dbReference type="PANTHER" id="PTHR11109">
    <property type="entry name" value="GTP CYCLOHYDROLASE I"/>
    <property type="match status" value="1"/>
</dbReference>
<proteinExistence type="predicted"/>
<dbReference type="GO" id="GO:0008270">
    <property type="term" value="F:zinc ion binding"/>
    <property type="evidence" value="ECO:0007669"/>
    <property type="project" value="TreeGrafter"/>
</dbReference>
<accession>A0AAV9AJU3</accession>
<dbReference type="GO" id="GO:0005737">
    <property type="term" value="C:cytoplasm"/>
    <property type="evidence" value="ECO:0007669"/>
    <property type="project" value="TreeGrafter"/>
</dbReference>
<dbReference type="GO" id="GO:0046654">
    <property type="term" value="P:tetrahydrofolate biosynthetic process"/>
    <property type="evidence" value="ECO:0007669"/>
    <property type="project" value="InterPro"/>
</dbReference>
<organism evidence="1 2">
    <name type="scientific">Acorus gramineus</name>
    <name type="common">Dwarf sweet flag</name>
    <dbReference type="NCBI Taxonomy" id="55184"/>
    <lineage>
        <taxon>Eukaryota</taxon>
        <taxon>Viridiplantae</taxon>
        <taxon>Streptophyta</taxon>
        <taxon>Embryophyta</taxon>
        <taxon>Tracheophyta</taxon>
        <taxon>Spermatophyta</taxon>
        <taxon>Magnoliopsida</taxon>
        <taxon>Liliopsida</taxon>
        <taxon>Acoraceae</taxon>
        <taxon>Acorus</taxon>
    </lineage>
</organism>